<dbReference type="InterPro" id="IPR009056">
    <property type="entry name" value="Cyt_c-like_dom"/>
</dbReference>
<dbReference type="InterPro" id="IPR006626">
    <property type="entry name" value="PbH1"/>
</dbReference>
<dbReference type="Pfam" id="PF05048">
    <property type="entry name" value="NosD"/>
    <property type="match status" value="1"/>
</dbReference>
<dbReference type="PANTHER" id="PTHR22990:SF15">
    <property type="entry name" value="F-BOX ONLY PROTEIN 10"/>
    <property type="match status" value="1"/>
</dbReference>
<keyword evidence="3" id="KW-0677">Repeat</keyword>
<name>A0ABQ6LWC8_9GAMM</name>
<dbReference type="InterPro" id="IPR007742">
    <property type="entry name" value="NosD_dom"/>
</dbReference>
<feature type="domain" description="Cytochrome c" evidence="6">
    <location>
        <begin position="421"/>
        <end position="502"/>
    </location>
</feature>
<gene>
    <name evidence="7" type="ORF">MNKW57_06920</name>
</gene>
<dbReference type="Gene3D" id="2.160.20.10">
    <property type="entry name" value="Single-stranded right-handed beta-helix, Pectin lyase-like"/>
    <property type="match status" value="1"/>
</dbReference>
<dbReference type="EMBL" id="BSYJ01000001">
    <property type="protein sequence ID" value="GMG86371.1"/>
    <property type="molecule type" value="Genomic_DNA"/>
</dbReference>
<protein>
    <recommendedName>
        <fullName evidence="6">Cytochrome c domain-containing protein</fullName>
    </recommendedName>
</protein>
<dbReference type="PANTHER" id="PTHR22990">
    <property type="entry name" value="F-BOX ONLY PROTEIN"/>
    <property type="match status" value="1"/>
</dbReference>
<evidence type="ECO:0000313" key="7">
    <source>
        <dbReference type="EMBL" id="GMG86371.1"/>
    </source>
</evidence>
<dbReference type="InterPro" id="IPR022442">
    <property type="entry name" value="SO_2930-like_dom"/>
</dbReference>
<evidence type="ECO:0000313" key="8">
    <source>
        <dbReference type="Proteomes" id="UP001224392"/>
    </source>
</evidence>
<dbReference type="Proteomes" id="UP001224392">
    <property type="component" value="Unassembled WGS sequence"/>
</dbReference>
<keyword evidence="2 5" id="KW-0479">Metal-binding</keyword>
<dbReference type="InterPro" id="IPR036909">
    <property type="entry name" value="Cyt_c-like_dom_sf"/>
</dbReference>
<keyword evidence="4 5" id="KW-0408">Iron</keyword>
<evidence type="ECO:0000256" key="2">
    <source>
        <dbReference type="ARBA" id="ARBA00022723"/>
    </source>
</evidence>
<dbReference type="Gene3D" id="1.10.760.10">
    <property type="entry name" value="Cytochrome c-like domain"/>
    <property type="match status" value="1"/>
</dbReference>
<dbReference type="SMART" id="SM00710">
    <property type="entry name" value="PbH1"/>
    <property type="match status" value="6"/>
</dbReference>
<comment type="caution">
    <text evidence="7">The sequence shown here is derived from an EMBL/GenBank/DDBJ whole genome shotgun (WGS) entry which is preliminary data.</text>
</comment>
<dbReference type="InterPro" id="IPR012334">
    <property type="entry name" value="Pectin_lyas_fold"/>
</dbReference>
<dbReference type="RefSeq" id="WP_285762873.1">
    <property type="nucleotide sequence ID" value="NZ_BSYJ01000001.1"/>
</dbReference>
<dbReference type="InterPro" id="IPR051550">
    <property type="entry name" value="SCF-Subunits/Alg-Epimerases"/>
</dbReference>
<keyword evidence="8" id="KW-1185">Reference proteome</keyword>
<evidence type="ECO:0000256" key="1">
    <source>
        <dbReference type="ARBA" id="ARBA00022617"/>
    </source>
</evidence>
<evidence type="ECO:0000256" key="4">
    <source>
        <dbReference type="ARBA" id="ARBA00023004"/>
    </source>
</evidence>
<dbReference type="SUPFAM" id="SSF46626">
    <property type="entry name" value="Cytochrome c"/>
    <property type="match status" value="1"/>
</dbReference>
<dbReference type="NCBIfam" id="TIGR03805">
    <property type="entry name" value="beta_helix_1"/>
    <property type="match status" value="1"/>
</dbReference>
<evidence type="ECO:0000256" key="5">
    <source>
        <dbReference type="PROSITE-ProRule" id="PRU00433"/>
    </source>
</evidence>
<dbReference type="PROSITE" id="PS51007">
    <property type="entry name" value="CYTC"/>
    <property type="match status" value="1"/>
</dbReference>
<keyword evidence="1 5" id="KW-0349">Heme</keyword>
<proteinExistence type="predicted"/>
<evidence type="ECO:0000259" key="6">
    <source>
        <dbReference type="PROSITE" id="PS51007"/>
    </source>
</evidence>
<accession>A0ABQ6LWC8</accession>
<evidence type="ECO:0000256" key="3">
    <source>
        <dbReference type="ARBA" id="ARBA00022737"/>
    </source>
</evidence>
<reference evidence="7 8" key="1">
    <citation type="submission" date="2023-04" db="EMBL/GenBank/DDBJ databases">
        <title>Marinobulbifer ophiurae gen. nov., sp. Nov., isolate from tissue of brittle star Ophioplocus japonicus.</title>
        <authorList>
            <person name="Kawano K."/>
            <person name="Sawayama S."/>
            <person name="Nakagawa S."/>
        </authorList>
    </citation>
    <scope>NUCLEOTIDE SEQUENCE [LARGE SCALE GENOMIC DNA]</scope>
    <source>
        <strain evidence="7 8">NKW57</strain>
    </source>
</reference>
<dbReference type="InterPro" id="IPR011050">
    <property type="entry name" value="Pectin_lyase_fold/virulence"/>
</dbReference>
<sequence>MANKLFTAVAAVGLLAAGAYIGNKVGQDNSHVIVNDAERFSSESSTEALSSNARFDSSVGASGSGQVWEVKDGDSIQKVVSEAAAGDVIKVYPGTYSETVYIDKDDIQLSGVIVDGQWPVMEGLKKLNDAILYSGNNITVENFRIQHYKGNAVMGQAGNNFLIRNNHVIDTGVYGIFPQLGKNGLISHNILSGIEDAAIYVGMCDNIHVSHNEVFDSVAGIEIENTRDSIVENNYVHDNTGGVLVFITPGLPIKDTVNTIVRNNFIVNNNTANFGAEGSIVAGVPAGTGILNMAGDKTTIEGNIISGNKNIGILITDHHNAPNLSLDPESEPHSDEVAILNNFMFDNGTDPIPEIKALKALSLMNGPVDILNIGKSSNSCILDRGQYPTVGLDDYGTCGFTDTAEVKTFLLDEPAPKREIAAADMGKAAYYGVCAGCHAYNVRMIGPPTQIIQALYMDNPGGIVEYITNPTKKREDYPEMPPQNYLSEEVRRAAAEYMLSVKKVWVNSENEEKMKKDMAKAEELEAQG</sequence>
<dbReference type="SUPFAM" id="SSF51126">
    <property type="entry name" value="Pectin lyase-like"/>
    <property type="match status" value="1"/>
</dbReference>
<organism evidence="7 8">
    <name type="scientific">Biformimicrobium ophioploci</name>
    <dbReference type="NCBI Taxonomy" id="3036711"/>
    <lineage>
        <taxon>Bacteria</taxon>
        <taxon>Pseudomonadati</taxon>
        <taxon>Pseudomonadota</taxon>
        <taxon>Gammaproteobacteria</taxon>
        <taxon>Cellvibrionales</taxon>
        <taxon>Microbulbiferaceae</taxon>
        <taxon>Biformimicrobium</taxon>
    </lineage>
</organism>